<reference evidence="1" key="1">
    <citation type="submission" date="2021-07" db="EMBL/GenBank/DDBJ databases">
        <authorList>
            <person name="Roth S.J."/>
            <person name="Krukonis G.P."/>
            <person name="Delesalle V.A."/>
        </authorList>
    </citation>
    <scope>NUCLEOTIDE SEQUENCE</scope>
</reference>
<evidence type="ECO:0000313" key="2">
    <source>
        <dbReference type="Proteomes" id="UP000827517"/>
    </source>
</evidence>
<keyword evidence="2" id="KW-1185">Reference proteome</keyword>
<dbReference type="EMBL" id="MZ501267">
    <property type="protein sequence ID" value="QZA70651.1"/>
    <property type="molecule type" value="Genomic_DNA"/>
</dbReference>
<evidence type="ECO:0000313" key="1">
    <source>
        <dbReference type="EMBL" id="QZA70651.1"/>
    </source>
</evidence>
<dbReference type="KEGG" id="vg:77944056"/>
<gene>
    <name evidence="1" type="primary">176</name>
    <name evidence="1" type="ORF">AH04_176</name>
</gene>
<accession>A0AAE8BQD7</accession>
<protein>
    <submittedName>
        <fullName evidence="1">Uncharacterized protein</fullName>
    </submittedName>
</protein>
<dbReference type="RefSeq" id="YP_010667930.1">
    <property type="nucleotide sequence ID" value="NC_070952.1"/>
</dbReference>
<name>A0AAE8BQD7_9CAUD</name>
<organism evidence="1 2">
    <name type="scientific">Erwinia phage AH04</name>
    <dbReference type="NCBI Taxonomy" id="2869569"/>
    <lineage>
        <taxon>Viruses</taxon>
        <taxon>Duplodnaviria</taxon>
        <taxon>Heunggongvirae</taxon>
        <taxon>Uroviricota</taxon>
        <taxon>Caudoviricetes</taxon>
        <taxon>Chimalliviridae</taxon>
        <taxon>Meadowvirus</taxon>
        <taxon>Meadowvirus AH04</taxon>
    </lineage>
</organism>
<proteinExistence type="predicted"/>
<dbReference type="GeneID" id="77944056"/>
<dbReference type="Proteomes" id="UP000827517">
    <property type="component" value="Segment"/>
</dbReference>
<sequence length="52" mass="5979">MDSKTAEVNEILIELADRLGTLQLKLKEAEGEERERLMEIAHTVRKDLDTLI</sequence>